<protein>
    <submittedName>
        <fullName evidence="1">Class I SAM-dependent methyltransferase</fullName>
    </submittedName>
</protein>
<dbReference type="AlphaFoldDB" id="A0AAE3D283"/>
<dbReference type="InterPro" id="IPR029063">
    <property type="entry name" value="SAM-dependent_MTases_sf"/>
</dbReference>
<sequence length="266" mass="31492">MFFHLLYFRRAATTPRHQKHQIRSRQLRLVEPGGAGRGSGALMTNPIKDPYENPKSIEFGFRKKRFAPFEEMIHDLMPERRPVRILDLGGTETYWMIARDLLEEYHGRIHVTIVNNEPMEIKDHKHFSFVCADAKDKSLLVGEEFDIVHSNSVIEHVGNWEAILNFRDNVHRLGKRHFIQTPNYWFPIEPHFRFIGFHWLPLFLRAWLLRNRKCGFYLQEPDFLKSREIVDSIKLMTGKEMRHLFFDSRIVSESFGGLTKSFIAIK</sequence>
<proteinExistence type="predicted"/>
<accession>A0AAE3D283</accession>
<organism evidence="1 2">
    <name type="scientific">Flavimaribacter sediminis</name>
    <dbReference type="NCBI Taxonomy" id="2865987"/>
    <lineage>
        <taxon>Bacteria</taxon>
        <taxon>Pseudomonadati</taxon>
        <taxon>Pseudomonadota</taxon>
        <taxon>Alphaproteobacteria</taxon>
        <taxon>Hyphomicrobiales</taxon>
        <taxon>Rhizobiaceae</taxon>
        <taxon>Flavimaribacter</taxon>
    </lineage>
</organism>
<dbReference type="RefSeq" id="WP_220231225.1">
    <property type="nucleotide sequence ID" value="NZ_JAICBX010000006.1"/>
</dbReference>
<dbReference type="Pfam" id="PF13489">
    <property type="entry name" value="Methyltransf_23"/>
    <property type="match status" value="1"/>
</dbReference>
<comment type="caution">
    <text evidence="1">The sequence shown here is derived from an EMBL/GenBank/DDBJ whole genome shotgun (WGS) entry which is preliminary data.</text>
</comment>
<reference evidence="1" key="1">
    <citation type="submission" date="2021-08" db="EMBL/GenBank/DDBJ databases">
        <title>Hoeflea bacterium WL0058 sp. nov., isolated from the sediment.</title>
        <authorList>
            <person name="Wang L."/>
            <person name="Zhang D."/>
        </authorList>
    </citation>
    <scope>NUCLEOTIDE SEQUENCE</scope>
    <source>
        <strain evidence="1">WL0058</strain>
    </source>
</reference>
<dbReference type="Proteomes" id="UP001196509">
    <property type="component" value="Unassembled WGS sequence"/>
</dbReference>
<dbReference type="EMBL" id="JAICBX010000006">
    <property type="protein sequence ID" value="MBW8640505.1"/>
    <property type="molecule type" value="Genomic_DNA"/>
</dbReference>
<dbReference type="GO" id="GO:0032259">
    <property type="term" value="P:methylation"/>
    <property type="evidence" value="ECO:0007669"/>
    <property type="project" value="UniProtKB-KW"/>
</dbReference>
<dbReference type="SUPFAM" id="SSF53335">
    <property type="entry name" value="S-adenosyl-L-methionine-dependent methyltransferases"/>
    <property type="match status" value="1"/>
</dbReference>
<dbReference type="Gene3D" id="3.40.50.150">
    <property type="entry name" value="Vaccinia Virus protein VP39"/>
    <property type="match status" value="1"/>
</dbReference>
<keyword evidence="1" id="KW-0808">Transferase</keyword>
<evidence type="ECO:0000313" key="2">
    <source>
        <dbReference type="Proteomes" id="UP001196509"/>
    </source>
</evidence>
<name>A0AAE3D283_9HYPH</name>
<keyword evidence="2" id="KW-1185">Reference proteome</keyword>
<gene>
    <name evidence="1" type="ORF">K1W69_25155</name>
</gene>
<dbReference type="GO" id="GO:0008168">
    <property type="term" value="F:methyltransferase activity"/>
    <property type="evidence" value="ECO:0007669"/>
    <property type="project" value="UniProtKB-KW"/>
</dbReference>
<evidence type="ECO:0000313" key="1">
    <source>
        <dbReference type="EMBL" id="MBW8640505.1"/>
    </source>
</evidence>
<keyword evidence="1" id="KW-0489">Methyltransferase</keyword>